<dbReference type="Proteomes" id="UP000095286">
    <property type="component" value="Unplaced"/>
</dbReference>
<evidence type="ECO:0000313" key="1">
    <source>
        <dbReference type="Proteomes" id="UP000095286"/>
    </source>
</evidence>
<evidence type="ECO:0000313" key="2">
    <source>
        <dbReference type="WBParaSite" id="RSKR_0001093200.1"/>
    </source>
</evidence>
<protein>
    <submittedName>
        <fullName evidence="2">BEACH domain-containing protein</fullName>
    </submittedName>
</protein>
<reference evidence="2" key="1">
    <citation type="submission" date="2016-11" db="UniProtKB">
        <authorList>
            <consortium name="WormBaseParasite"/>
        </authorList>
    </citation>
    <scope>IDENTIFICATION</scope>
    <source>
        <strain evidence="2">KR3021</strain>
    </source>
</reference>
<sequence length="308" mass="36245">MDRNTTSILIEKCHGVTEDVDSYVVDDITYKLKLEHYSRLDEQTNVDPITNKCLPMFKENDVPRLLSEFPSKTEDVIEEIAKLLELSWLDMNKINEDNGIEKLEKLVWRPLVKASQMIPIICIIKRQVDYLFVYFDQQNSMASLEQINLFADTTDVFSSKMDLIVTQFLNIFHFFAKHGIFPAFDLSHFSCEKHLWQAIDLYDIVLSIGSSNYENEQIPRIIDTVNMEDKTNNTLEYVTEQWRRGLLTNYDYLMKLNQFAGRNKKNLNYYPIMPWVHDFEGKGDFSLRPLNKSKYRINKGLLSFNDFN</sequence>
<organism evidence="1 2">
    <name type="scientific">Rhabditophanes sp. KR3021</name>
    <dbReference type="NCBI Taxonomy" id="114890"/>
    <lineage>
        <taxon>Eukaryota</taxon>
        <taxon>Metazoa</taxon>
        <taxon>Ecdysozoa</taxon>
        <taxon>Nematoda</taxon>
        <taxon>Chromadorea</taxon>
        <taxon>Rhabditida</taxon>
        <taxon>Tylenchina</taxon>
        <taxon>Panagrolaimomorpha</taxon>
        <taxon>Strongyloidoidea</taxon>
        <taxon>Alloionematidae</taxon>
        <taxon>Rhabditophanes</taxon>
    </lineage>
</organism>
<dbReference type="WBParaSite" id="RSKR_0001093200.1">
    <property type="protein sequence ID" value="RSKR_0001093200.1"/>
    <property type="gene ID" value="RSKR_0001093200"/>
</dbReference>
<accession>A0AC35UG64</accession>
<proteinExistence type="predicted"/>
<name>A0AC35UG64_9BILA</name>